<dbReference type="Proteomes" id="UP000249616">
    <property type="component" value="Chromosome"/>
</dbReference>
<evidence type="ECO:0000256" key="1">
    <source>
        <dbReference type="ARBA" id="ARBA00001974"/>
    </source>
</evidence>
<dbReference type="Pfam" id="PF21274">
    <property type="entry name" value="Rng_hyd_C"/>
    <property type="match status" value="1"/>
</dbReference>
<gene>
    <name evidence="5" type="ORF">DN051_37835</name>
</gene>
<dbReference type="GO" id="GO:0016709">
    <property type="term" value="F:oxidoreductase activity, acting on paired donors, with incorporation or reduction of molecular oxygen, NAD(P)H as one donor, and incorporation of one atom of oxygen"/>
    <property type="evidence" value="ECO:0007669"/>
    <property type="project" value="UniProtKB-ARBA"/>
</dbReference>
<keyword evidence="6" id="KW-1185">Reference proteome</keyword>
<accession>A0A2Z4JAG9</accession>
<dbReference type="AlphaFoldDB" id="A0A2Z4JAG9"/>
<dbReference type="PRINTS" id="PR00420">
    <property type="entry name" value="RNGMNOXGNASE"/>
</dbReference>
<dbReference type="InterPro" id="IPR036188">
    <property type="entry name" value="FAD/NAD-bd_sf"/>
</dbReference>
<dbReference type="Pfam" id="PF01494">
    <property type="entry name" value="FAD_binding_3"/>
    <property type="match status" value="1"/>
</dbReference>
<dbReference type="InterPro" id="IPR050641">
    <property type="entry name" value="RIFMO-like"/>
</dbReference>
<protein>
    <submittedName>
        <fullName evidence="5">Monooxygenase</fullName>
    </submittedName>
</protein>
<dbReference type="PANTHER" id="PTHR43004">
    <property type="entry name" value="TRK SYSTEM POTASSIUM UPTAKE PROTEIN"/>
    <property type="match status" value="1"/>
</dbReference>
<dbReference type="Gene3D" id="3.50.50.60">
    <property type="entry name" value="FAD/NAD(P)-binding domain"/>
    <property type="match status" value="1"/>
</dbReference>
<organism evidence="5 6">
    <name type="scientific">Streptomyces cadmiisoli</name>
    <dbReference type="NCBI Taxonomy" id="2184053"/>
    <lineage>
        <taxon>Bacteria</taxon>
        <taxon>Bacillati</taxon>
        <taxon>Actinomycetota</taxon>
        <taxon>Actinomycetes</taxon>
        <taxon>Kitasatosporales</taxon>
        <taxon>Streptomycetaceae</taxon>
        <taxon>Streptomyces</taxon>
        <taxon>Streptomyces aurantiacus group</taxon>
    </lineage>
</organism>
<proteinExistence type="predicted"/>
<dbReference type="PANTHER" id="PTHR43004:SF19">
    <property type="entry name" value="BINDING MONOOXYGENASE, PUTATIVE (JCVI)-RELATED"/>
    <property type="match status" value="1"/>
</dbReference>
<dbReference type="EMBL" id="CP030073">
    <property type="protein sequence ID" value="AWW41698.1"/>
    <property type="molecule type" value="Genomic_DNA"/>
</dbReference>
<name>A0A2Z4JAG9_9ACTN</name>
<dbReference type="GO" id="GO:0071949">
    <property type="term" value="F:FAD binding"/>
    <property type="evidence" value="ECO:0007669"/>
    <property type="project" value="InterPro"/>
</dbReference>
<comment type="cofactor">
    <cofactor evidence="1">
        <name>FAD</name>
        <dbReference type="ChEBI" id="CHEBI:57692"/>
    </cofactor>
</comment>
<keyword evidence="5" id="KW-0560">Oxidoreductase</keyword>
<keyword evidence="5" id="KW-0503">Monooxygenase</keyword>
<dbReference type="SUPFAM" id="SSF51905">
    <property type="entry name" value="FAD/NAD(P)-binding domain"/>
    <property type="match status" value="1"/>
</dbReference>
<keyword evidence="2" id="KW-0285">Flavoprotein</keyword>
<evidence type="ECO:0000259" key="4">
    <source>
        <dbReference type="Pfam" id="PF01494"/>
    </source>
</evidence>
<evidence type="ECO:0000313" key="5">
    <source>
        <dbReference type="EMBL" id="AWW41698.1"/>
    </source>
</evidence>
<reference evidence="5 6" key="1">
    <citation type="journal article" date="2019" name="Int. J. Syst. Evol. Microbiol.">
        <title>Streptomyces cadmiisoli sp. nov., a novel actinomycete isolated from cadmium-contaminated soil.</title>
        <authorList>
            <person name="Li K."/>
            <person name="Tang X."/>
            <person name="Zhao J."/>
            <person name="Guo Y."/>
            <person name="Tang Y."/>
            <person name="Gao J."/>
        </authorList>
    </citation>
    <scope>NUCLEOTIDE SEQUENCE [LARGE SCALE GENOMIC DNA]</scope>
    <source>
        <strain evidence="5 6">ZFG47</strain>
    </source>
</reference>
<feature type="domain" description="FAD-binding" evidence="4">
    <location>
        <begin position="15"/>
        <end position="344"/>
    </location>
</feature>
<evidence type="ECO:0000256" key="3">
    <source>
        <dbReference type="ARBA" id="ARBA00022827"/>
    </source>
</evidence>
<keyword evidence="3" id="KW-0274">FAD</keyword>
<dbReference type="InterPro" id="IPR002938">
    <property type="entry name" value="FAD-bd"/>
</dbReference>
<dbReference type="Gene3D" id="3.30.70.2450">
    <property type="match status" value="1"/>
</dbReference>
<evidence type="ECO:0000313" key="6">
    <source>
        <dbReference type="Proteomes" id="UP000249616"/>
    </source>
</evidence>
<dbReference type="Gene3D" id="3.40.30.120">
    <property type="match status" value="1"/>
</dbReference>
<dbReference type="KEGG" id="scad:DN051_37835"/>
<sequence>MRGFDQEQEGAVGGVIVIGGGPTGLWTAAELRLRGVDVTVVEQLPEPSPYTKGFTIQPRTMEVWASRGIAERFVEQGRRIPSGHFGLLEQRMDFSGLDTPYPYTLMLPQPRVEQLLEEYALQLGADIRRGHTFTGLEEKPHSVVAHVRGPQGAYALEADFLVGCDGTRSAVREGAGIGLSGTESTWYGWLADVALDDPPEQVPYSHVNARGTLMVVPMSPGVYRVGGLDLEDRSAGWDGYTVEELSARTAAVAGTDFGLRDPLWVSRSGNAAKLADHYRKGRVLLAGDAAHRHLPAGGVGLNVGIQDAWNLGWKLAATLQGRAPAGLLDTYERERRPVGVELLEVTNAQSVLMTAWTPEGRDLRSVLGNAVARQPAFSRYLAETVSALSVAYPPDTPDAHPLVGHRAPDLRFSQGASLFALLRPGQHVLLDLTGGKVAQSMERATPGRHFGVWYADSLAEERADWKDVRAVLVRPDGHVAWASGETGDERLADAAATALAAAGR</sequence>
<evidence type="ECO:0000256" key="2">
    <source>
        <dbReference type="ARBA" id="ARBA00022630"/>
    </source>
</evidence>